<dbReference type="Proteomes" id="UP000085678">
    <property type="component" value="Unplaced"/>
</dbReference>
<evidence type="ECO:0000313" key="1">
    <source>
        <dbReference type="Proteomes" id="UP000085678"/>
    </source>
</evidence>
<dbReference type="InterPro" id="IPR010695">
    <property type="entry name" value="FAIM1"/>
</dbReference>
<evidence type="ECO:0000313" key="2">
    <source>
        <dbReference type="RefSeq" id="XP_013410388.1"/>
    </source>
</evidence>
<dbReference type="STRING" id="7574.A0A1S3JJ35"/>
<keyword evidence="1" id="KW-1185">Reference proteome</keyword>
<dbReference type="InParanoid" id="A0A1S3JJ35"/>
<proteinExistence type="predicted"/>
<dbReference type="RefSeq" id="XP_013410388.1">
    <property type="nucleotide sequence ID" value="XM_013554934.1"/>
</dbReference>
<gene>
    <name evidence="2" type="primary">LOC106173721</name>
</gene>
<accession>A0A1S3JJ35</accession>
<dbReference type="Gene3D" id="2.40.128.180">
    <property type="match status" value="2"/>
</dbReference>
<reference evidence="2" key="1">
    <citation type="submission" date="2025-08" db="UniProtKB">
        <authorList>
            <consortium name="RefSeq"/>
        </authorList>
    </citation>
    <scope>IDENTIFICATION</scope>
    <source>
        <tissue evidence="2">Gonads</tissue>
    </source>
</reference>
<dbReference type="GeneID" id="106173721"/>
<dbReference type="FunFam" id="2.40.128.180:FF:000001">
    <property type="entry name" value="Fas apoptotic inhibitory molecule 1"/>
    <property type="match status" value="1"/>
</dbReference>
<dbReference type="InterPro" id="IPR038513">
    <property type="entry name" value="FAIM1_dom_sf"/>
</dbReference>
<dbReference type="PANTHER" id="PTHR13088:SF3">
    <property type="entry name" value="FAS APOPTOTIC INHIBITORY MOLECULE 1"/>
    <property type="match status" value="1"/>
</dbReference>
<organism evidence="1 2">
    <name type="scientific">Lingula anatina</name>
    <name type="common">Brachiopod</name>
    <name type="synonym">Lingula unguis</name>
    <dbReference type="NCBI Taxonomy" id="7574"/>
    <lineage>
        <taxon>Eukaryota</taxon>
        <taxon>Metazoa</taxon>
        <taxon>Spiralia</taxon>
        <taxon>Lophotrochozoa</taxon>
        <taxon>Brachiopoda</taxon>
        <taxon>Linguliformea</taxon>
        <taxon>Lingulata</taxon>
        <taxon>Lingulida</taxon>
        <taxon>Linguloidea</taxon>
        <taxon>Lingulidae</taxon>
        <taxon>Lingula</taxon>
    </lineage>
</organism>
<dbReference type="PANTHER" id="PTHR13088">
    <property type="entry name" value="FAS APOPTOTIC INHIBITORY MOLECULE FAIM"/>
    <property type="match status" value="1"/>
</dbReference>
<dbReference type="Pfam" id="PF06905">
    <property type="entry name" value="FAIM1"/>
    <property type="match status" value="1"/>
</dbReference>
<dbReference type="AlphaFoldDB" id="A0A1S3JJ35"/>
<dbReference type="OrthoDB" id="6262731at2759"/>
<dbReference type="FunCoup" id="A0A1S3JJ35">
    <property type="interactions" value="283"/>
</dbReference>
<sequence length="187" mass="21110">MLLKSSACPRMSDLVAVWEVALSDGVHKVEFEHGTTTGKRVIWLDGKEVKRTDWMFKLVGSETFQIGKTKCKINIDAVSGFMYEYTIEVNGKSLQKFSENQSKIMNCWVMTLDDVPTRIVLEKDTLDIWVNGQKLDTTGEFTDDGTETHFAIGEHSCYVKAVSSGKKREGIIHSLIVDGQEIPWTKE</sequence>
<dbReference type="KEGG" id="lak:106173721"/>
<dbReference type="GO" id="GO:1902042">
    <property type="term" value="P:negative regulation of extrinsic apoptotic signaling pathway via death domain receptors"/>
    <property type="evidence" value="ECO:0007669"/>
    <property type="project" value="TreeGrafter"/>
</dbReference>
<protein>
    <submittedName>
        <fullName evidence="2">Fas apoptotic inhibitory molecule 1-like</fullName>
    </submittedName>
</protein>
<name>A0A1S3JJ35_LINAN</name>